<name>A0A382HZT2_9ZZZZ</name>
<evidence type="ECO:0000313" key="1">
    <source>
        <dbReference type="EMBL" id="SVB92592.1"/>
    </source>
</evidence>
<proteinExistence type="predicted"/>
<organism evidence="1">
    <name type="scientific">marine metagenome</name>
    <dbReference type="NCBI Taxonomy" id="408172"/>
    <lineage>
        <taxon>unclassified sequences</taxon>
        <taxon>metagenomes</taxon>
        <taxon>ecological metagenomes</taxon>
    </lineage>
</organism>
<dbReference type="AlphaFoldDB" id="A0A382HZT2"/>
<sequence length="146" mass="17258">MLARYRDENSLPEIDDRPVLIEPGVYRGQMVDWEKNFNPMFRKYSLVMNFKIDKDLIPGWFNIEPSDSKNTVKAGWKSSFVRMYQECLNSRLDRRDRISLSPFKGKLLMLEVVSIGRDSDHKQMAQVNHYSRVKRIVEVIDTDIRS</sequence>
<protein>
    <submittedName>
        <fullName evidence="1">Uncharacterized protein</fullName>
    </submittedName>
</protein>
<gene>
    <name evidence="1" type="ORF">METZ01_LOCUS245446</name>
</gene>
<dbReference type="EMBL" id="UINC01064175">
    <property type="protein sequence ID" value="SVB92592.1"/>
    <property type="molecule type" value="Genomic_DNA"/>
</dbReference>
<reference evidence="1" key="1">
    <citation type="submission" date="2018-05" db="EMBL/GenBank/DDBJ databases">
        <authorList>
            <person name="Lanie J.A."/>
            <person name="Ng W.-L."/>
            <person name="Kazmierczak K.M."/>
            <person name="Andrzejewski T.M."/>
            <person name="Davidsen T.M."/>
            <person name="Wayne K.J."/>
            <person name="Tettelin H."/>
            <person name="Glass J.I."/>
            <person name="Rusch D."/>
            <person name="Podicherti R."/>
            <person name="Tsui H.-C.T."/>
            <person name="Winkler M.E."/>
        </authorList>
    </citation>
    <scope>NUCLEOTIDE SEQUENCE</scope>
</reference>
<accession>A0A382HZT2</accession>